<keyword evidence="3" id="KW-0328">Glycosyltransferase</keyword>
<comment type="similarity">
    <text evidence="1 3">Belongs to the UDP-glycosyltransferase family.</text>
</comment>
<dbReference type="EMBL" id="JBHSOD010000032">
    <property type="protein sequence ID" value="MFC5887868.1"/>
    <property type="molecule type" value="Genomic_DNA"/>
</dbReference>
<keyword evidence="5" id="KW-1185">Reference proteome</keyword>
<sequence length="404" mass="42724">MTRSAHIAVVSIPAHGHVNPSLAVITELVARGHRVSYVNDPSFAAAVESTGATLVPYPTALPLEDDSQVWLQDPVGIQNLFLDDAVAMTPVVRKLFAEDRPDLLLYDIAGFAGRAVAEAHGVPAVQLSPAFVAWDGYEQDLAEMIDAIRNGPGGAAHYRRFADWLAATGAAERDVDAFKGRPEKAIALVPRALQPNADRVDPERYTFVGPCAGDRSHQGDWRRPGAATGDAPGEGRGRVLLVSLGSAFTHQPAFYRECLKAFGDLPGWHVVLQVGRHTDPAELGEVPANVEVYRWVPQVAVLAQADAFVTHAGMGGASEGLQAGVPMIAVPQAVDQFSNADRLVELGVARRLDTGQATAEALREALFALVGDPAVAARLDALRVAARAEGGTSRAADLVEAALA</sequence>
<dbReference type="RefSeq" id="WP_313764069.1">
    <property type="nucleotide sequence ID" value="NZ_BAAAVH010000120.1"/>
</dbReference>
<dbReference type="Gene3D" id="3.40.50.2000">
    <property type="entry name" value="Glycogen Phosphorylase B"/>
    <property type="match status" value="2"/>
</dbReference>
<gene>
    <name evidence="4" type="ORF">ACFP0N_23150</name>
</gene>
<dbReference type="Pfam" id="PF00201">
    <property type="entry name" value="UDPGT"/>
    <property type="match status" value="1"/>
</dbReference>
<dbReference type="CDD" id="cd03784">
    <property type="entry name" value="GT1_Gtf-like"/>
    <property type="match status" value="1"/>
</dbReference>
<comment type="caution">
    <text evidence="4">The sequence shown here is derived from an EMBL/GenBank/DDBJ whole genome shotgun (WGS) entry which is preliminary data.</text>
</comment>
<organism evidence="4 5">
    <name type="scientific">Kitasatospora aburaviensis</name>
    <dbReference type="NCBI Taxonomy" id="67265"/>
    <lineage>
        <taxon>Bacteria</taxon>
        <taxon>Bacillati</taxon>
        <taxon>Actinomycetota</taxon>
        <taxon>Actinomycetes</taxon>
        <taxon>Kitasatosporales</taxon>
        <taxon>Streptomycetaceae</taxon>
        <taxon>Kitasatospora</taxon>
    </lineage>
</organism>
<evidence type="ECO:0000256" key="1">
    <source>
        <dbReference type="ARBA" id="ARBA00009995"/>
    </source>
</evidence>
<dbReference type="PANTHER" id="PTHR48050:SF13">
    <property type="entry name" value="STEROL 3-BETA-GLUCOSYLTRANSFERASE UGT80A2"/>
    <property type="match status" value="1"/>
</dbReference>
<dbReference type="PROSITE" id="PS00375">
    <property type="entry name" value="UDPGT"/>
    <property type="match status" value="1"/>
</dbReference>
<dbReference type="Proteomes" id="UP001596067">
    <property type="component" value="Unassembled WGS sequence"/>
</dbReference>
<reference evidence="5" key="1">
    <citation type="journal article" date="2019" name="Int. J. Syst. Evol. Microbiol.">
        <title>The Global Catalogue of Microorganisms (GCM) 10K type strain sequencing project: providing services to taxonomists for standard genome sequencing and annotation.</title>
        <authorList>
            <consortium name="The Broad Institute Genomics Platform"/>
            <consortium name="The Broad Institute Genome Sequencing Center for Infectious Disease"/>
            <person name="Wu L."/>
            <person name="Ma J."/>
        </authorList>
    </citation>
    <scope>NUCLEOTIDE SEQUENCE [LARGE SCALE GENOMIC DNA]</scope>
    <source>
        <strain evidence="5">CGMCC 4.1469</strain>
    </source>
</reference>
<dbReference type="SUPFAM" id="SSF53756">
    <property type="entry name" value="UDP-Glycosyltransferase/glycogen phosphorylase"/>
    <property type="match status" value="1"/>
</dbReference>
<keyword evidence="2 3" id="KW-0808">Transferase</keyword>
<dbReference type="InterPro" id="IPR050426">
    <property type="entry name" value="Glycosyltransferase_28"/>
</dbReference>
<dbReference type="InterPro" id="IPR002213">
    <property type="entry name" value="UDP_glucos_trans"/>
</dbReference>
<dbReference type="NCBIfam" id="TIGR01426">
    <property type="entry name" value="MGT"/>
    <property type="match status" value="1"/>
</dbReference>
<evidence type="ECO:0000256" key="3">
    <source>
        <dbReference type="RuleBase" id="RU003718"/>
    </source>
</evidence>
<accession>A0ABW1F0Q5</accession>
<evidence type="ECO:0000313" key="4">
    <source>
        <dbReference type="EMBL" id="MFC5887868.1"/>
    </source>
</evidence>
<protein>
    <submittedName>
        <fullName evidence="4">Macrolide family glycosyltransferase</fullName>
    </submittedName>
</protein>
<dbReference type="InterPro" id="IPR035595">
    <property type="entry name" value="UDP_glycos_trans_CS"/>
</dbReference>
<dbReference type="PANTHER" id="PTHR48050">
    <property type="entry name" value="STEROL 3-BETA-GLUCOSYLTRANSFERASE"/>
    <property type="match status" value="1"/>
</dbReference>
<evidence type="ECO:0000256" key="2">
    <source>
        <dbReference type="ARBA" id="ARBA00022679"/>
    </source>
</evidence>
<proteinExistence type="inferred from homology"/>
<dbReference type="InterPro" id="IPR006326">
    <property type="entry name" value="UDPGT_MGT-like"/>
</dbReference>
<name>A0ABW1F0Q5_9ACTN</name>
<evidence type="ECO:0000313" key="5">
    <source>
        <dbReference type="Proteomes" id="UP001596067"/>
    </source>
</evidence>